<dbReference type="Proteomes" id="UP000035287">
    <property type="component" value="Chromosome"/>
</dbReference>
<dbReference type="KEGG" id="cna:AB433_07240"/>
<keyword evidence="2" id="KW-1185">Reference proteome</keyword>
<dbReference type="EMBL" id="CP011770">
    <property type="protein sequence ID" value="AKM09824.1"/>
    <property type="molecule type" value="Genomic_DNA"/>
</dbReference>
<dbReference type="PATRIC" id="fig|1348774.3.peg.1513"/>
<dbReference type="STRING" id="1348774.AB433_07240"/>
<accession>A0A0G3XGS5</accession>
<dbReference type="InterPro" id="IPR036287">
    <property type="entry name" value="Rv1873-like_sf"/>
</dbReference>
<reference evidence="1 2" key="1">
    <citation type="submission" date="2015-06" db="EMBL/GenBank/DDBJ databases">
        <authorList>
            <person name="Zeng Y."/>
            <person name="Huang Y."/>
        </authorList>
    </citation>
    <scope>NUCLEOTIDE SEQUENCE [LARGE SCALE GENOMIC DNA]</scope>
    <source>
        <strain evidence="1 2">PQ-2</strain>
    </source>
</reference>
<dbReference type="InterPro" id="IPR014937">
    <property type="entry name" value="DUF1810"/>
</dbReference>
<name>A0A0G3XGS5_9SPHN</name>
<gene>
    <name evidence="1" type="ORF">AB433_07240</name>
</gene>
<sequence>MPNLSRFVEAQDGIYADALDELRAGQKRTHWMWFVFPQLVGLGRSDTARFYGISGLDEARAYVAHDVLGPRLEECCDAVLDWWGRKSSDDMFGPIDSVKLRSSMTLFERAARKPEKFGAVLEGFYAGTRDLETLRRLA</sequence>
<dbReference type="SUPFAM" id="SSF140736">
    <property type="entry name" value="Rv1873-like"/>
    <property type="match status" value="1"/>
</dbReference>
<dbReference type="Pfam" id="PF08837">
    <property type="entry name" value="DUF1810"/>
    <property type="match status" value="1"/>
</dbReference>
<dbReference type="AlphaFoldDB" id="A0A0G3XGS5"/>
<dbReference type="Gene3D" id="1.25.40.380">
    <property type="entry name" value="Protein of unknown function DUF1810"/>
    <property type="match status" value="1"/>
</dbReference>
<evidence type="ECO:0000313" key="2">
    <source>
        <dbReference type="Proteomes" id="UP000035287"/>
    </source>
</evidence>
<dbReference type="PIRSF" id="PIRSF008546">
    <property type="entry name" value="UCP008546"/>
    <property type="match status" value="1"/>
</dbReference>
<organism evidence="1 2">
    <name type="scientific">Croceicoccus naphthovorans</name>
    <dbReference type="NCBI Taxonomy" id="1348774"/>
    <lineage>
        <taxon>Bacteria</taxon>
        <taxon>Pseudomonadati</taxon>
        <taxon>Pseudomonadota</taxon>
        <taxon>Alphaproteobacteria</taxon>
        <taxon>Sphingomonadales</taxon>
        <taxon>Erythrobacteraceae</taxon>
        <taxon>Croceicoccus</taxon>
    </lineage>
</organism>
<proteinExistence type="predicted"/>
<dbReference type="OrthoDB" id="9801870at2"/>
<evidence type="ECO:0000313" key="1">
    <source>
        <dbReference type="EMBL" id="AKM09824.1"/>
    </source>
</evidence>
<protein>
    <submittedName>
        <fullName evidence="1">Calpastatin</fullName>
    </submittedName>
</protein>
<dbReference type="RefSeq" id="WP_047820508.1">
    <property type="nucleotide sequence ID" value="NZ_CP011770.1"/>
</dbReference>